<keyword evidence="2" id="KW-0813">Transport</keyword>
<dbReference type="Proteomes" id="UP000274556">
    <property type="component" value="Unassembled WGS sequence"/>
</dbReference>
<dbReference type="GO" id="GO:0006882">
    <property type="term" value="P:intracellular zinc ion homeostasis"/>
    <property type="evidence" value="ECO:0007669"/>
    <property type="project" value="TreeGrafter"/>
</dbReference>
<feature type="transmembrane region" description="Helical" evidence="6">
    <location>
        <begin position="76"/>
        <end position="99"/>
    </location>
</feature>
<organism evidence="8 9">
    <name type="scientific">Thiocapsa rosea</name>
    <dbReference type="NCBI Taxonomy" id="69360"/>
    <lineage>
        <taxon>Bacteria</taxon>
        <taxon>Pseudomonadati</taxon>
        <taxon>Pseudomonadota</taxon>
        <taxon>Gammaproteobacteria</taxon>
        <taxon>Chromatiales</taxon>
        <taxon>Chromatiaceae</taxon>
        <taxon>Thiocapsa</taxon>
    </lineage>
</organism>
<keyword evidence="3 6" id="KW-0812">Transmembrane</keyword>
<feature type="domain" description="Cation efflux protein transmembrane" evidence="7">
    <location>
        <begin position="1"/>
        <end position="201"/>
    </location>
</feature>
<feature type="transmembrane region" description="Helical" evidence="6">
    <location>
        <begin position="27"/>
        <end position="45"/>
    </location>
</feature>
<dbReference type="AlphaFoldDB" id="A0A495VC67"/>
<proteinExistence type="predicted"/>
<comment type="caution">
    <text evidence="8">The sequence shown here is derived from an EMBL/GenBank/DDBJ whole genome shotgun (WGS) entry which is preliminary data.</text>
</comment>
<gene>
    <name evidence="8" type="ORF">BDD21_3724</name>
</gene>
<evidence type="ECO:0000256" key="1">
    <source>
        <dbReference type="ARBA" id="ARBA00004141"/>
    </source>
</evidence>
<evidence type="ECO:0000313" key="9">
    <source>
        <dbReference type="Proteomes" id="UP000274556"/>
    </source>
</evidence>
<dbReference type="Pfam" id="PF01545">
    <property type="entry name" value="Cation_efflux"/>
    <property type="match status" value="1"/>
</dbReference>
<accession>A0A495VC67</accession>
<dbReference type="InterPro" id="IPR058533">
    <property type="entry name" value="Cation_efflux_TM"/>
</dbReference>
<evidence type="ECO:0000259" key="7">
    <source>
        <dbReference type="Pfam" id="PF01545"/>
    </source>
</evidence>
<keyword evidence="5 6" id="KW-0472">Membrane</keyword>
<evidence type="ECO:0000256" key="5">
    <source>
        <dbReference type="ARBA" id="ARBA00023136"/>
    </source>
</evidence>
<comment type="subcellular location">
    <subcellularLocation>
        <location evidence="1">Membrane</location>
        <topology evidence="1">Multi-pass membrane protein</topology>
    </subcellularLocation>
</comment>
<evidence type="ECO:0000256" key="4">
    <source>
        <dbReference type="ARBA" id="ARBA00022989"/>
    </source>
</evidence>
<dbReference type="InterPro" id="IPR050291">
    <property type="entry name" value="CDF_Transporter"/>
</dbReference>
<reference evidence="8 9" key="1">
    <citation type="submission" date="2018-10" db="EMBL/GenBank/DDBJ databases">
        <title>Genomic Encyclopedia of Archaeal and Bacterial Type Strains, Phase II (KMG-II): from individual species to whole genera.</title>
        <authorList>
            <person name="Goeker M."/>
        </authorList>
    </citation>
    <scope>NUCLEOTIDE SEQUENCE [LARGE SCALE GENOMIC DNA]</scope>
    <source>
        <strain evidence="8 9">DSM 235</strain>
    </source>
</reference>
<protein>
    <submittedName>
        <fullName evidence="8">Putative Co/Zn/Cd cation transporter (Cation efflux family)</fullName>
    </submittedName>
</protein>
<evidence type="ECO:0000256" key="3">
    <source>
        <dbReference type="ARBA" id="ARBA00022692"/>
    </source>
</evidence>
<dbReference type="PANTHER" id="PTHR43840:SF15">
    <property type="entry name" value="MITOCHONDRIAL METAL TRANSPORTER 1-RELATED"/>
    <property type="match status" value="1"/>
</dbReference>
<feature type="transmembrane region" description="Helical" evidence="6">
    <location>
        <begin position="148"/>
        <end position="167"/>
    </location>
</feature>
<evidence type="ECO:0000313" key="8">
    <source>
        <dbReference type="EMBL" id="RKT46223.1"/>
    </source>
</evidence>
<feature type="transmembrane region" description="Helical" evidence="6">
    <location>
        <begin position="173"/>
        <end position="194"/>
    </location>
</feature>
<keyword evidence="4 6" id="KW-1133">Transmembrane helix</keyword>
<feature type="transmembrane region" description="Helical" evidence="6">
    <location>
        <begin position="105"/>
        <end position="127"/>
    </location>
</feature>
<dbReference type="GO" id="GO:0015093">
    <property type="term" value="F:ferrous iron transmembrane transporter activity"/>
    <property type="evidence" value="ECO:0007669"/>
    <property type="project" value="TreeGrafter"/>
</dbReference>
<evidence type="ECO:0000256" key="2">
    <source>
        <dbReference type="ARBA" id="ARBA00022448"/>
    </source>
</evidence>
<dbReference type="EMBL" id="RBXL01000001">
    <property type="protein sequence ID" value="RKT46223.1"/>
    <property type="molecule type" value="Genomic_DNA"/>
</dbReference>
<dbReference type="PANTHER" id="PTHR43840">
    <property type="entry name" value="MITOCHONDRIAL METAL TRANSPORTER 1-RELATED"/>
    <property type="match status" value="1"/>
</dbReference>
<dbReference type="GO" id="GO:0015341">
    <property type="term" value="F:zinc efflux antiporter activity"/>
    <property type="evidence" value="ECO:0007669"/>
    <property type="project" value="TreeGrafter"/>
</dbReference>
<keyword evidence="9" id="KW-1185">Reference proteome</keyword>
<dbReference type="InterPro" id="IPR027469">
    <property type="entry name" value="Cation_efflux_TMD_sf"/>
</dbReference>
<dbReference type="GO" id="GO:0015086">
    <property type="term" value="F:cadmium ion transmembrane transporter activity"/>
    <property type="evidence" value="ECO:0007669"/>
    <property type="project" value="TreeGrafter"/>
</dbReference>
<dbReference type="Gene3D" id="1.20.1510.10">
    <property type="entry name" value="Cation efflux protein transmembrane domain"/>
    <property type="match status" value="1"/>
</dbReference>
<dbReference type="SUPFAM" id="SSF161111">
    <property type="entry name" value="Cation efflux protein transmembrane domain-like"/>
    <property type="match status" value="1"/>
</dbReference>
<dbReference type="GO" id="GO:0005886">
    <property type="term" value="C:plasma membrane"/>
    <property type="evidence" value="ECO:0007669"/>
    <property type="project" value="TreeGrafter"/>
</dbReference>
<evidence type="ECO:0000256" key="6">
    <source>
        <dbReference type="SAM" id="Phobius"/>
    </source>
</evidence>
<name>A0A495VC67_9GAMM</name>
<sequence>MIVAMIGSVVMGVAGVAAGLFGNSAAIMMDGLFSTISFIFAFLGLRVSQRLKNSPDNMRPMGYAAEESLFTTFRSLTILGLIIFAAGSAAISIHAYFAYGEVSGLVFGPILIYFFIIGILCAFLWAFHYRNWISSGRRSDILRLEAKAAAFDGLLTGIVAVGFVGVYLFQDSIIAPIVPIADSLIVLILCLAVIGEFWNDFKVGVGELVGSTARPSEVAAARRAARPVLQESAGQVQDFTVIKMGRTYVVTVYYNPMSKVLASEVDALQDKLTQAIHRVLEGAEVFVLISERSRAG</sequence>